<dbReference type="EMBL" id="CM004404">
    <property type="protein sequence ID" value="OAY23023.1"/>
    <property type="molecule type" value="Genomic_DNA"/>
</dbReference>
<organism evidence="2">
    <name type="scientific">Manihot esculenta</name>
    <name type="common">Cassava</name>
    <name type="synonym">Jatropha manihot</name>
    <dbReference type="NCBI Taxonomy" id="3983"/>
    <lineage>
        <taxon>Eukaryota</taxon>
        <taxon>Viridiplantae</taxon>
        <taxon>Streptophyta</taxon>
        <taxon>Embryophyta</taxon>
        <taxon>Tracheophyta</taxon>
        <taxon>Spermatophyta</taxon>
        <taxon>Magnoliopsida</taxon>
        <taxon>eudicotyledons</taxon>
        <taxon>Gunneridae</taxon>
        <taxon>Pentapetalae</taxon>
        <taxon>rosids</taxon>
        <taxon>fabids</taxon>
        <taxon>Malpighiales</taxon>
        <taxon>Euphorbiaceae</taxon>
        <taxon>Crotonoideae</taxon>
        <taxon>Manihoteae</taxon>
        <taxon>Manihot</taxon>
    </lineage>
</organism>
<feature type="chain" id="PRO_5012722656" evidence="1">
    <location>
        <begin position="21"/>
        <end position="43"/>
    </location>
</feature>
<name>A0A2C9U1F5_MANES</name>
<evidence type="ECO:0000313" key="2">
    <source>
        <dbReference type="EMBL" id="OAY23023.1"/>
    </source>
</evidence>
<evidence type="ECO:0000256" key="1">
    <source>
        <dbReference type="SAM" id="SignalP"/>
    </source>
</evidence>
<accession>A0A2C9U1F5</accession>
<dbReference type="AlphaFoldDB" id="A0A2C9U1F5"/>
<proteinExistence type="predicted"/>
<keyword evidence="1" id="KW-0732">Signal</keyword>
<feature type="signal peptide" evidence="1">
    <location>
        <begin position="1"/>
        <end position="20"/>
    </location>
</feature>
<protein>
    <submittedName>
        <fullName evidence="2">Uncharacterized protein</fullName>
    </submittedName>
</protein>
<reference evidence="2" key="1">
    <citation type="submission" date="2016-02" db="EMBL/GenBank/DDBJ databases">
        <title>WGS assembly of Manihot esculenta.</title>
        <authorList>
            <person name="Bredeson J.V."/>
            <person name="Prochnik S.E."/>
            <person name="Lyons J.B."/>
            <person name="Schmutz J."/>
            <person name="Grimwood J."/>
            <person name="Vrebalov J."/>
            <person name="Bart R.S."/>
            <person name="Amuge T."/>
            <person name="Ferguson M.E."/>
            <person name="Green R."/>
            <person name="Putnam N."/>
            <person name="Stites J."/>
            <person name="Rounsley S."/>
            <person name="Rokhsar D.S."/>
        </authorList>
    </citation>
    <scope>NUCLEOTIDE SEQUENCE [LARGE SCALE GENOMIC DNA]</scope>
    <source>
        <tissue evidence="2">Leaf</tissue>
    </source>
</reference>
<gene>
    <name evidence="2" type="ORF">MANES_18G045700</name>
</gene>
<sequence length="43" mass="5071">MISLPFVISRKYLLFVIVLGRSIGLDGENNLYCYILYMWMIIV</sequence>